<evidence type="ECO:0000313" key="7">
    <source>
        <dbReference type="Proteomes" id="UP000184346"/>
    </source>
</evidence>
<evidence type="ECO:0000256" key="5">
    <source>
        <dbReference type="HAMAP-Rule" id="MF_00527"/>
    </source>
</evidence>
<dbReference type="InterPro" id="IPR003180">
    <property type="entry name" value="MPG"/>
</dbReference>
<evidence type="ECO:0000256" key="2">
    <source>
        <dbReference type="ARBA" id="ARBA00022763"/>
    </source>
</evidence>
<dbReference type="PANTHER" id="PTHR10429">
    <property type="entry name" value="DNA-3-METHYLADENINE GLYCOSYLASE"/>
    <property type="match status" value="1"/>
</dbReference>
<accession>A0A1M5DH16</accession>
<keyword evidence="3 5" id="KW-0378">Hydrolase</keyword>
<keyword evidence="4 5" id="KW-0234">DNA repair</keyword>
<evidence type="ECO:0000256" key="3">
    <source>
        <dbReference type="ARBA" id="ARBA00022801"/>
    </source>
</evidence>
<evidence type="ECO:0000313" key="6">
    <source>
        <dbReference type="EMBL" id="SHF66191.1"/>
    </source>
</evidence>
<dbReference type="CDD" id="cd00540">
    <property type="entry name" value="AAG"/>
    <property type="match status" value="1"/>
</dbReference>
<comment type="similarity">
    <text evidence="1 5">Belongs to the DNA glycosylase MPG family.</text>
</comment>
<dbReference type="PANTHER" id="PTHR10429:SF0">
    <property type="entry name" value="DNA-3-METHYLADENINE GLYCOSYLASE"/>
    <property type="match status" value="1"/>
</dbReference>
<dbReference type="NCBIfam" id="NF002003">
    <property type="entry name" value="PRK00802.1-3"/>
    <property type="match status" value="1"/>
</dbReference>
<keyword evidence="7" id="KW-1185">Reference proteome</keyword>
<proteinExistence type="inferred from homology"/>
<dbReference type="Proteomes" id="UP000184346">
    <property type="component" value="Unassembled WGS sequence"/>
</dbReference>
<dbReference type="SUPFAM" id="SSF50486">
    <property type="entry name" value="FMT C-terminal domain-like"/>
    <property type="match status" value="1"/>
</dbReference>
<dbReference type="Gene3D" id="3.10.300.10">
    <property type="entry name" value="Methylpurine-DNA glycosylase (MPG)"/>
    <property type="match status" value="1"/>
</dbReference>
<dbReference type="FunFam" id="3.10.300.10:FF:000001">
    <property type="entry name" value="Putative 3-methyladenine DNA glycosylase"/>
    <property type="match status" value="1"/>
</dbReference>
<name>A0A1M5DH16_9GAMM</name>
<dbReference type="HAMAP" id="MF_00527">
    <property type="entry name" value="3MGH"/>
    <property type="match status" value="1"/>
</dbReference>
<dbReference type="InterPro" id="IPR011034">
    <property type="entry name" value="Formyl_transferase-like_C_sf"/>
</dbReference>
<dbReference type="STRING" id="1121942.SAMN02745148_03235"/>
<dbReference type="EC" id="3.2.2.-" evidence="5"/>
<dbReference type="Pfam" id="PF02245">
    <property type="entry name" value="Pur_DNA_glyco"/>
    <property type="match status" value="1"/>
</dbReference>
<dbReference type="GO" id="GO:0003905">
    <property type="term" value="F:alkylbase DNA N-glycosylase activity"/>
    <property type="evidence" value="ECO:0007669"/>
    <property type="project" value="InterPro"/>
</dbReference>
<dbReference type="EMBL" id="FQUJ01000017">
    <property type="protein sequence ID" value="SHF66191.1"/>
    <property type="molecule type" value="Genomic_DNA"/>
</dbReference>
<organism evidence="6 7">
    <name type="scientific">Modicisalibacter ilicicola DSM 19980</name>
    <dbReference type="NCBI Taxonomy" id="1121942"/>
    <lineage>
        <taxon>Bacteria</taxon>
        <taxon>Pseudomonadati</taxon>
        <taxon>Pseudomonadota</taxon>
        <taxon>Gammaproteobacteria</taxon>
        <taxon>Oceanospirillales</taxon>
        <taxon>Halomonadaceae</taxon>
        <taxon>Modicisalibacter</taxon>
    </lineage>
</organism>
<dbReference type="NCBIfam" id="TIGR00567">
    <property type="entry name" value="3mg"/>
    <property type="match status" value="1"/>
</dbReference>
<dbReference type="GO" id="GO:0003677">
    <property type="term" value="F:DNA binding"/>
    <property type="evidence" value="ECO:0007669"/>
    <property type="project" value="InterPro"/>
</dbReference>
<evidence type="ECO:0000256" key="4">
    <source>
        <dbReference type="ARBA" id="ARBA00023204"/>
    </source>
</evidence>
<protein>
    <recommendedName>
        <fullName evidence="5">Putative 3-methyladenine DNA glycosylase</fullName>
        <ecNumber evidence="5">3.2.2.-</ecNumber>
    </recommendedName>
</protein>
<dbReference type="InterPro" id="IPR036995">
    <property type="entry name" value="MPG_sf"/>
</dbReference>
<gene>
    <name evidence="6" type="ORF">SAMN02745148_03235</name>
</gene>
<keyword evidence="2 5" id="KW-0227">DNA damage</keyword>
<dbReference type="AlphaFoldDB" id="A0A1M5DH16"/>
<reference evidence="6 7" key="1">
    <citation type="submission" date="2016-11" db="EMBL/GenBank/DDBJ databases">
        <authorList>
            <person name="Jaros S."/>
            <person name="Januszkiewicz K."/>
            <person name="Wedrychowicz H."/>
        </authorList>
    </citation>
    <scope>NUCLEOTIDE SEQUENCE [LARGE SCALE GENOMIC DNA]</scope>
    <source>
        <strain evidence="6 7">DSM 19980</strain>
    </source>
</reference>
<sequence length="204" mass="22062">MGLPEMIDSTSLPRAFYARPSLEVARDLLGRHLVHESNGERLVGRIVETEAYGGAEDSASHASRGLTRRTSPMFGPAGHAYIYLIYGIHDMLNLVTESPGKAGAVLLRAIAPVAGEASMVRHRGGRRRDLANGPGKLTQAMGVTLAEFNRHDLCQGDRLWLAPGEPVDDHLVTAGPRVGIPYAEPRDREAPWRLRCPAAVRGAS</sequence>
<dbReference type="GO" id="GO:0006284">
    <property type="term" value="P:base-excision repair"/>
    <property type="evidence" value="ECO:0007669"/>
    <property type="project" value="InterPro"/>
</dbReference>
<evidence type="ECO:0000256" key="1">
    <source>
        <dbReference type="ARBA" id="ARBA00009232"/>
    </source>
</evidence>